<keyword evidence="3" id="KW-1185">Reference proteome</keyword>
<dbReference type="AlphaFoldDB" id="A0A3M7RRE5"/>
<keyword evidence="1" id="KW-0732">Signal</keyword>
<dbReference type="EMBL" id="REGN01002803">
    <property type="protein sequence ID" value="RNA26102.1"/>
    <property type="molecule type" value="Genomic_DNA"/>
</dbReference>
<evidence type="ECO:0000313" key="3">
    <source>
        <dbReference type="Proteomes" id="UP000276133"/>
    </source>
</evidence>
<name>A0A3M7RRE5_BRAPC</name>
<accession>A0A3M7RRE5</accession>
<proteinExistence type="predicted"/>
<organism evidence="2 3">
    <name type="scientific">Brachionus plicatilis</name>
    <name type="common">Marine rotifer</name>
    <name type="synonym">Brachionus muelleri</name>
    <dbReference type="NCBI Taxonomy" id="10195"/>
    <lineage>
        <taxon>Eukaryota</taxon>
        <taxon>Metazoa</taxon>
        <taxon>Spiralia</taxon>
        <taxon>Gnathifera</taxon>
        <taxon>Rotifera</taxon>
        <taxon>Eurotatoria</taxon>
        <taxon>Monogononta</taxon>
        <taxon>Pseudotrocha</taxon>
        <taxon>Ploima</taxon>
        <taxon>Brachionidae</taxon>
        <taxon>Brachionus</taxon>
    </lineage>
</organism>
<reference evidence="2 3" key="1">
    <citation type="journal article" date="2018" name="Sci. Rep.">
        <title>Genomic signatures of local adaptation to the degree of environmental predictability in rotifers.</title>
        <authorList>
            <person name="Franch-Gras L."/>
            <person name="Hahn C."/>
            <person name="Garcia-Roger E.M."/>
            <person name="Carmona M.J."/>
            <person name="Serra M."/>
            <person name="Gomez A."/>
        </authorList>
    </citation>
    <scope>NUCLEOTIDE SEQUENCE [LARGE SCALE GENOMIC DNA]</scope>
    <source>
        <strain evidence="2">HYR1</strain>
    </source>
</reference>
<feature type="chain" id="PRO_5018040625" description="Transmembrane protein" evidence="1">
    <location>
        <begin position="20"/>
        <end position="106"/>
    </location>
</feature>
<gene>
    <name evidence="2" type="ORF">BpHYR1_004758</name>
</gene>
<comment type="caution">
    <text evidence="2">The sequence shown here is derived from an EMBL/GenBank/DDBJ whole genome shotgun (WGS) entry which is preliminary data.</text>
</comment>
<dbReference type="Proteomes" id="UP000276133">
    <property type="component" value="Unassembled WGS sequence"/>
</dbReference>
<feature type="signal peptide" evidence="1">
    <location>
        <begin position="1"/>
        <end position="19"/>
    </location>
</feature>
<protein>
    <recommendedName>
        <fullName evidence="4">Transmembrane protein</fullName>
    </recommendedName>
</protein>
<evidence type="ECO:0000313" key="2">
    <source>
        <dbReference type="EMBL" id="RNA26102.1"/>
    </source>
</evidence>
<evidence type="ECO:0000256" key="1">
    <source>
        <dbReference type="SAM" id="SignalP"/>
    </source>
</evidence>
<sequence>MFTFSQLLMTMILIHFFYAQLIVNDDNFDTQNTFTQCSKMNGAEFIQHLMLSQIYFFFSFKLLFKSAISFQSNQLNHLSLLKFNKKGHLKILNVKINLIPDVNKMK</sequence>
<evidence type="ECO:0008006" key="4">
    <source>
        <dbReference type="Google" id="ProtNLM"/>
    </source>
</evidence>